<reference evidence="9" key="1">
    <citation type="journal article" date="2015" name="Proc. Natl. Acad. Sci. U.S.A.">
        <title>Genome sequence of the Asian Tiger mosquito, Aedes albopictus, reveals insights into its biology, genetics, and evolution.</title>
        <authorList>
            <person name="Chen X.G."/>
            <person name="Jiang X."/>
            <person name="Gu J."/>
            <person name="Xu M."/>
            <person name="Wu Y."/>
            <person name="Deng Y."/>
            <person name="Zhang C."/>
            <person name="Bonizzoni M."/>
            <person name="Dermauw W."/>
            <person name="Vontas J."/>
            <person name="Armbruster P."/>
            <person name="Huang X."/>
            <person name="Yang Y."/>
            <person name="Zhang H."/>
            <person name="He W."/>
            <person name="Peng H."/>
            <person name="Liu Y."/>
            <person name="Wu K."/>
            <person name="Chen J."/>
            <person name="Lirakis M."/>
            <person name="Topalis P."/>
            <person name="Van Leeuwen T."/>
            <person name="Hall A.B."/>
            <person name="Jiang X."/>
            <person name="Thorpe C."/>
            <person name="Mueller R.L."/>
            <person name="Sun C."/>
            <person name="Waterhouse R.M."/>
            <person name="Yan G."/>
            <person name="Tu Z.J."/>
            <person name="Fang X."/>
            <person name="James A.A."/>
        </authorList>
    </citation>
    <scope>NUCLEOTIDE SEQUENCE [LARGE SCALE GENOMIC DNA]</scope>
    <source>
        <strain evidence="9">Foshan</strain>
    </source>
</reference>
<keyword evidence="5" id="KW-0175">Coiled coil</keyword>
<evidence type="ECO:0000313" key="8">
    <source>
        <dbReference type="EnsemblMetazoa" id="AALFPA23_009033.P12376"/>
    </source>
</evidence>
<accession>A0ABM1YGX9</accession>
<evidence type="ECO:0000256" key="5">
    <source>
        <dbReference type="SAM" id="Coils"/>
    </source>
</evidence>
<dbReference type="GeneID" id="134285721"/>
<dbReference type="InterPro" id="IPR019787">
    <property type="entry name" value="Znf_PHD-finger"/>
</dbReference>
<dbReference type="Proteomes" id="UP000069940">
    <property type="component" value="Unassembled WGS sequence"/>
</dbReference>
<reference evidence="8" key="2">
    <citation type="submission" date="2025-05" db="UniProtKB">
        <authorList>
            <consortium name="EnsemblMetazoa"/>
        </authorList>
    </citation>
    <scope>IDENTIFICATION</scope>
    <source>
        <strain evidence="8">Foshan</strain>
    </source>
</reference>
<dbReference type="Pfam" id="PF05380">
    <property type="entry name" value="Peptidase_A17"/>
    <property type="match status" value="1"/>
</dbReference>
<dbReference type="PANTHER" id="PTHR47331">
    <property type="entry name" value="PHD-TYPE DOMAIN-CONTAINING PROTEIN"/>
    <property type="match status" value="1"/>
</dbReference>
<dbReference type="InterPro" id="IPR001965">
    <property type="entry name" value="Znf_PHD"/>
</dbReference>
<dbReference type="RefSeq" id="XP_062703034.1">
    <property type="nucleotide sequence ID" value="XM_062847050.1"/>
</dbReference>
<keyword evidence="1" id="KW-0479">Metal-binding</keyword>
<dbReference type="EnsemblMetazoa" id="AALFPA23_009033.R12374">
    <property type="protein sequence ID" value="AALFPA23_009033.P12374"/>
    <property type="gene ID" value="AALFPA23_009033"/>
</dbReference>
<dbReference type="Gene3D" id="3.10.10.10">
    <property type="entry name" value="HIV Type 1 Reverse Transcriptase, subunit A, domain 1"/>
    <property type="match status" value="1"/>
</dbReference>
<dbReference type="Gene3D" id="3.30.70.270">
    <property type="match status" value="1"/>
</dbReference>
<evidence type="ECO:0000259" key="7">
    <source>
        <dbReference type="PROSITE" id="PS50016"/>
    </source>
</evidence>
<feature type="domain" description="PHD-type" evidence="7">
    <location>
        <begin position="21"/>
        <end position="70"/>
    </location>
</feature>
<dbReference type="RefSeq" id="XP_062703032.1">
    <property type="nucleotide sequence ID" value="XM_062847048.1"/>
</dbReference>
<dbReference type="InterPro" id="IPR019786">
    <property type="entry name" value="Zinc_finger_PHD-type_CS"/>
</dbReference>
<feature type="coiled-coil region" evidence="5">
    <location>
        <begin position="81"/>
        <end position="131"/>
    </location>
</feature>
<evidence type="ECO:0000256" key="6">
    <source>
        <dbReference type="SAM" id="MobiDB-lite"/>
    </source>
</evidence>
<proteinExistence type="predicted"/>
<dbReference type="CDD" id="cd15489">
    <property type="entry name" value="PHD_SF"/>
    <property type="match status" value="1"/>
</dbReference>
<keyword evidence="9" id="KW-1185">Reference proteome</keyword>
<dbReference type="SUPFAM" id="SSF56672">
    <property type="entry name" value="DNA/RNA polymerases"/>
    <property type="match status" value="1"/>
</dbReference>
<feature type="region of interest" description="Disordered" evidence="6">
    <location>
        <begin position="236"/>
        <end position="271"/>
    </location>
</feature>
<dbReference type="CDD" id="cd01644">
    <property type="entry name" value="RT_pepA17"/>
    <property type="match status" value="1"/>
</dbReference>
<keyword evidence="3" id="KW-0862">Zinc</keyword>
<feature type="region of interest" description="Disordered" evidence="6">
    <location>
        <begin position="142"/>
        <end position="177"/>
    </location>
</feature>
<dbReference type="InterPro" id="IPR013083">
    <property type="entry name" value="Znf_RING/FYVE/PHD"/>
</dbReference>
<dbReference type="Gene3D" id="3.30.40.10">
    <property type="entry name" value="Zinc/RING finger domain, C3HC4 (zinc finger)"/>
    <property type="match status" value="1"/>
</dbReference>
<organism evidence="8 9">
    <name type="scientific">Aedes albopictus</name>
    <name type="common">Asian tiger mosquito</name>
    <name type="synonym">Stegomyia albopicta</name>
    <dbReference type="NCBI Taxonomy" id="7160"/>
    <lineage>
        <taxon>Eukaryota</taxon>
        <taxon>Metazoa</taxon>
        <taxon>Ecdysozoa</taxon>
        <taxon>Arthropoda</taxon>
        <taxon>Hexapoda</taxon>
        <taxon>Insecta</taxon>
        <taxon>Pterygota</taxon>
        <taxon>Neoptera</taxon>
        <taxon>Endopterygota</taxon>
        <taxon>Diptera</taxon>
        <taxon>Nematocera</taxon>
        <taxon>Culicoidea</taxon>
        <taxon>Culicidae</taxon>
        <taxon>Culicinae</taxon>
        <taxon>Aedini</taxon>
        <taxon>Aedes</taxon>
        <taxon>Stegomyia</taxon>
    </lineage>
</organism>
<dbReference type="SMART" id="SM00249">
    <property type="entry name" value="PHD"/>
    <property type="match status" value="1"/>
</dbReference>
<evidence type="ECO:0000256" key="2">
    <source>
        <dbReference type="ARBA" id="ARBA00022771"/>
    </source>
</evidence>
<keyword evidence="2 4" id="KW-0863">Zinc-finger</keyword>
<dbReference type="InterPro" id="IPR011011">
    <property type="entry name" value="Znf_FYVE_PHD"/>
</dbReference>
<dbReference type="PROSITE" id="PS01359">
    <property type="entry name" value="ZF_PHD_1"/>
    <property type="match status" value="1"/>
</dbReference>
<dbReference type="InterPro" id="IPR008042">
    <property type="entry name" value="Retrotrans_Pao"/>
</dbReference>
<dbReference type="InterPro" id="IPR005312">
    <property type="entry name" value="DUF1759"/>
</dbReference>
<dbReference type="SUPFAM" id="SSF57903">
    <property type="entry name" value="FYVE/PHD zinc finger"/>
    <property type="match status" value="1"/>
</dbReference>
<dbReference type="InterPro" id="IPR043502">
    <property type="entry name" value="DNA/RNA_pol_sf"/>
</dbReference>
<evidence type="ECO:0000256" key="4">
    <source>
        <dbReference type="PROSITE-ProRule" id="PRU00146"/>
    </source>
</evidence>
<dbReference type="Pfam" id="PF03564">
    <property type="entry name" value="DUF1759"/>
    <property type="match status" value="1"/>
</dbReference>
<evidence type="ECO:0000256" key="3">
    <source>
        <dbReference type="ARBA" id="ARBA00022833"/>
    </source>
</evidence>
<dbReference type="PANTHER" id="PTHR47331:SF1">
    <property type="entry name" value="GAG-LIKE PROTEIN"/>
    <property type="match status" value="1"/>
</dbReference>
<evidence type="ECO:0000313" key="9">
    <source>
        <dbReference type="Proteomes" id="UP000069940"/>
    </source>
</evidence>
<dbReference type="RefSeq" id="XP_062703033.1">
    <property type="nucleotide sequence ID" value="XM_062847049.1"/>
</dbReference>
<protein>
    <recommendedName>
        <fullName evidence="7">PHD-type domain-containing protein</fullName>
    </recommendedName>
</protein>
<feature type="compositionally biased region" description="Polar residues" evidence="6">
    <location>
        <begin position="241"/>
        <end position="250"/>
    </location>
</feature>
<name>A0ABM1YGX9_AEDAL</name>
<dbReference type="PROSITE" id="PS50016">
    <property type="entry name" value="ZF_PHD_2"/>
    <property type="match status" value="1"/>
</dbReference>
<dbReference type="InterPro" id="IPR000477">
    <property type="entry name" value="RT_dom"/>
</dbReference>
<dbReference type="Pfam" id="PF00078">
    <property type="entry name" value="RVT_1"/>
    <property type="match status" value="1"/>
</dbReference>
<dbReference type="EnsemblMetazoa" id="AALFPA23_009033.R12375">
    <property type="protein sequence ID" value="AALFPA23_009033.P12375"/>
    <property type="gene ID" value="AALFPA23_009033"/>
</dbReference>
<feature type="region of interest" description="Disordered" evidence="6">
    <location>
        <begin position="681"/>
        <end position="703"/>
    </location>
</feature>
<dbReference type="EnsemblMetazoa" id="AALFPA23_009033.R12376">
    <property type="protein sequence ID" value="AALFPA23_009033.P12376"/>
    <property type="gene ID" value="AALFPA23_009033"/>
</dbReference>
<sequence length="1572" mass="175186">MANPDQVANNSDPATPANNQTTDCMCCDRPESIDDCVQCDQCSGWWHMTCAEVTTSVADRSWTCSHCLPMSVSSRTTTSSVRAARLALKKQQLEEQQAMEQRHLAEKYKLLQEELNEIDETSSNRSRISRRTSLDKVKQWQQKCAEQTDGAQGLPPMGSPTEPVAVPPASRMDSREDGLMPSVDMSNIIASKLPPVGPNTQAQSDASQGKLVSERVPQGEAINNDRRNTVATEGHRGYSFHQPSLNSTVKAPSYPEPSRALKNQQQHTGAIPKVVPKQKEVADAVGKTLPHEIPVAQGKPPHDPISDQFIPPKFENSLQHITKQFGSLAPSAMVSSFHVYGANTHLPSETSIGITPSANPMLSSGSAPPSMGLPNVGHGPHVNPVLPTGQVPPPPGLAQAGHLPQVNPVLSTGQVPPTSGLAHTGYLPQVNPAQFCGQVPLSLRLSQVGHLPHATPVLPTGQVPPPSGLPHILSVGQVPPSSGLPLVDQFTPSPSQLAARQVMSRDLPTFSGDPADWPIFISTFMNSSLSCGFNSAENLARLQRCLKGPAYESVKSRLLLPESVPQVIDTLRLLYGRPELLINALLQKVRSVPAPKAEKLETIIDFGMAVRSLCDHLEAAGQREHLSNPTLLMELVEKLPAHTKMQWADYMQLHPVVNLKAFGDFMFGVITAVSRVTMYTGGSSDSQHKAKQKGTINAHTSETSDIREPVREIVRERVCVCCKKPWHRLAECSIFKSYTVDERWKFAQNNGLCRSCLNAHGRRSCKNAMQCVIEGCHYRHHPLLHSNQPNASSQSLQPLSTAQNHMHRRYKPALLFRVIPVIISGPRTTVETFAFLDDGSDLSLIETSLVRQLGIEGSKKPLCLKWTGNVTRIESESKHVSIVVKGASGQQEFSLNDVRTVEELTLPEQSLEYDDLSQQYHYLKGLPVVSYKKAVPRLLIGVNNANLTVPLKVREGKKGEPIAVKTRLGWCIFGGCGEKVTHSLNYHTCECSNDQELHNIVKEYFTMEDAGVKLPEMLESEEDKRARRILEETTVRVGGRFQTGLLWKYDTVEFPDSYNMAVKRFECLERKMVRDPELAVNLKNQISEYQTKGYAHRATREELVQADPKRVWYLPLGVVTNPRKPGKVRLIWDAAAKVDGIALNSMLLKGPDQLVSLPAVLSRFRQFKVGVSADIREMFHQLQIRETDRHSQRFLFRDDPSKPIEIYLMDVATFGSTCSPASAQYVKNKNAEEFLDIFPRAAEGIIENHYVDDYLDSFEDDEEAERVSNEIRSIHQRGGFELRNWLSNSEKVLRGLNEEDPKASKSLCLNTGDSSDRVLGMLWHTAEDELCFSMKMKEEVQLVLDSGKRPTKRQMLRCLMGIFDPLGLLSVFLVHGKILLQDVWRSGLQWDEMVSGDIFERWRRWTGLFPKIGELHVPRCYFKQATVRTYEQLQLHVFVDASEAAFAAVAYFRVINDNGEPECSIVAAKTKVAPLKPLSIPRLELQAAVLGSRLLSFVQESHSVKFKKRFLWSDSATVLAWLRADHRRYKQYVACRIGELLSATDVAEWRWVPSNLNPADAATKWGKMHVRT</sequence>
<evidence type="ECO:0000256" key="1">
    <source>
        <dbReference type="ARBA" id="ARBA00022723"/>
    </source>
</evidence>
<dbReference type="InterPro" id="IPR043128">
    <property type="entry name" value="Rev_trsase/Diguanyl_cyclase"/>
</dbReference>